<gene>
    <name evidence="7" type="ORF">EVOR1521_LOCUS5983</name>
</gene>
<keyword evidence="4" id="KW-0378">Hydrolase</keyword>
<comment type="similarity">
    <text evidence="1">Belongs to the peptidase A1 family.</text>
</comment>
<reference evidence="7" key="1">
    <citation type="submission" date="2023-08" db="EMBL/GenBank/DDBJ databases">
        <authorList>
            <person name="Chen Y."/>
            <person name="Shah S."/>
            <person name="Dougan E. K."/>
            <person name="Thang M."/>
            <person name="Chan C."/>
        </authorList>
    </citation>
    <scope>NUCLEOTIDE SEQUENCE</scope>
</reference>
<keyword evidence="2" id="KW-0645">Protease</keyword>
<evidence type="ECO:0000256" key="1">
    <source>
        <dbReference type="ARBA" id="ARBA00007447"/>
    </source>
</evidence>
<feature type="domain" description="Peptidase A1" evidence="6">
    <location>
        <begin position="42"/>
        <end position="386"/>
    </location>
</feature>
<dbReference type="SUPFAM" id="SSF50630">
    <property type="entry name" value="Acid proteases"/>
    <property type="match status" value="1"/>
</dbReference>
<dbReference type="EMBL" id="CAUJNA010000443">
    <property type="protein sequence ID" value="CAJ1377085.1"/>
    <property type="molecule type" value="Genomic_DNA"/>
</dbReference>
<evidence type="ECO:0000259" key="6">
    <source>
        <dbReference type="PROSITE" id="PS51767"/>
    </source>
</evidence>
<dbReference type="GO" id="GO:0004190">
    <property type="term" value="F:aspartic-type endopeptidase activity"/>
    <property type="evidence" value="ECO:0007669"/>
    <property type="project" value="UniProtKB-KW"/>
</dbReference>
<keyword evidence="5" id="KW-0732">Signal</keyword>
<evidence type="ECO:0000313" key="7">
    <source>
        <dbReference type="EMBL" id="CAJ1377085.1"/>
    </source>
</evidence>
<dbReference type="GO" id="GO:0006508">
    <property type="term" value="P:proteolysis"/>
    <property type="evidence" value="ECO:0007669"/>
    <property type="project" value="UniProtKB-KW"/>
</dbReference>
<dbReference type="PRINTS" id="PR00792">
    <property type="entry name" value="PEPSIN"/>
</dbReference>
<feature type="signal peptide" evidence="5">
    <location>
        <begin position="1"/>
        <end position="15"/>
    </location>
</feature>
<keyword evidence="8" id="KW-1185">Reference proteome</keyword>
<dbReference type="Proteomes" id="UP001178507">
    <property type="component" value="Unassembled WGS sequence"/>
</dbReference>
<protein>
    <recommendedName>
        <fullName evidence="6">Peptidase A1 domain-containing protein</fullName>
    </recommendedName>
</protein>
<dbReference type="Gene3D" id="2.40.70.10">
    <property type="entry name" value="Acid Proteases"/>
    <property type="match status" value="2"/>
</dbReference>
<sequence>MARLFCLQLFAAAAATPSSPVLVRLERKAALVAHDEVPKAYYVGTLLVGGDQEMQVGFDTSTGSVVLDSARCGAPACLRHRRYAPGKAAQELNRRGGVVPSGEQATLVVDHNEETHASGSVSGGMIRDQVCLGEGDVSRVCADIGMLAANDMSNDPFMELPVDGIVGLSMEGLSISGAFNFLRGLQGAGLAPVFGLFLPPAGAAGPGEVAFGGYNPRLASNLSWVPAEEPSKGFWQVRLQGIYVGGEPLDFCRKGCRAIVDSSSSHLTVPSEVMPLMHEKLAVVAPKGWLSERRLCEQARGAPLTFALGEANLTLEAKDYVAAEGKECVAQLHPWDLQERQTAATRTEEGVTVAAGVDLHTIILGEPLLRKYYTAFDASKLRVGFGLAREDLEDSFRRSGHCHEF</sequence>
<evidence type="ECO:0000256" key="3">
    <source>
        <dbReference type="ARBA" id="ARBA00022750"/>
    </source>
</evidence>
<proteinExistence type="inferred from homology"/>
<evidence type="ECO:0000256" key="2">
    <source>
        <dbReference type="ARBA" id="ARBA00022670"/>
    </source>
</evidence>
<dbReference type="Pfam" id="PF00026">
    <property type="entry name" value="Asp"/>
    <property type="match status" value="1"/>
</dbReference>
<accession>A0AA36MR31</accession>
<organism evidence="7 8">
    <name type="scientific">Effrenium voratum</name>
    <dbReference type="NCBI Taxonomy" id="2562239"/>
    <lineage>
        <taxon>Eukaryota</taxon>
        <taxon>Sar</taxon>
        <taxon>Alveolata</taxon>
        <taxon>Dinophyceae</taxon>
        <taxon>Suessiales</taxon>
        <taxon>Symbiodiniaceae</taxon>
        <taxon>Effrenium</taxon>
    </lineage>
</organism>
<dbReference type="InterPro" id="IPR033121">
    <property type="entry name" value="PEPTIDASE_A1"/>
</dbReference>
<feature type="chain" id="PRO_5041459635" description="Peptidase A1 domain-containing protein" evidence="5">
    <location>
        <begin position="16"/>
        <end position="405"/>
    </location>
</feature>
<dbReference type="PANTHER" id="PTHR47966:SF51">
    <property type="entry name" value="BETA-SITE APP-CLEAVING ENZYME, ISOFORM A-RELATED"/>
    <property type="match status" value="1"/>
</dbReference>
<dbReference type="InterPro" id="IPR021109">
    <property type="entry name" value="Peptidase_aspartic_dom_sf"/>
</dbReference>
<dbReference type="CDD" id="cd05471">
    <property type="entry name" value="pepsin_like"/>
    <property type="match status" value="1"/>
</dbReference>
<evidence type="ECO:0000256" key="5">
    <source>
        <dbReference type="SAM" id="SignalP"/>
    </source>
</evidence>
<keyword evidence="3" id="KW-0064">Aspartyl protease</keyword>
<evidence type="ECO:0000313" key="8">
    <source>
        <dbReference type="Proteomes" id="UP001178507"/>
    </source>
</evidence>
<dbReference type="InterPro" id="IPR001461">
    <property type="entry name" value="Aspartic_peptidase_A1"/>
</dbReference>
<dbReference type="PANTHER" id="PTHR47966">
    <property type="entry name" value="BETA-SITE APP-CLEAVING ENZYME, ISOFORM A-RELATED"/>
    <property type="match status" value="1"/>
</dbReference>
<dbReference type="PROSITE" id="PS51767">
    <property type="entry name" value="PEPTIDASE_A1"/>
    <property type="match status" value="1"/>
</dbReference>
<comment type="caution">
    <text evidence="7">The sequence shown here is derived from an EMBL/GenBank/DDBJ whole genome shotgun (WGS) entry which is preliminary data.</text>
</comment>
<name>A0AA36MR31_9DINO</name>
<dbReference type="InterPro" id="IPR034164">
    <property type="entry name" value="Pepsin-like_dom"/>
</dbReference>
<dbReference type="AlphaFoldDB" id="A0AA36MR31"/>
<evidence type="ECO:0000256" key="4">
    <source>
        <dbReference type="ARBA" id="ARBA00022801"/>
    </source>
</evidence>